<accession>A0A212JJH2</accession>
<gene>
    <name evidence="1" type="ORF">KL86DPRO_11620</name>
</gene>
<organism evidence="1">
    <name type="scientific">uncultured delta proteobacterium</name>
    <dbReference type="NCBI Taxonomy" id="34034"/>
    <lineage>
        <taxon>Bacteria</taxon>
        <taxon>Deltaproteobacteria</taxon>
        <taxon>environmental samples</taxon>
    </lineage>
</organism>
<proteinExistence type="predicted"/>
<protein>
    <submittedName>
        <fullName evidence="1">Uncharacterized protein</fullName>
    </submittedName>
</protein>
<reference evidence="1" key="1">
    <citation type="submission" date="2016-04" db="EMBL/GenBank/DDBJ databases">
        <authorList>
            <person name="Evans L.H."/>
            <person name="Alamgir A."/>
            <person name="Owens N."/>
            <person name="Weber N.D."/>
            <person name="Virtaneva K."/>
            <person name="Barbian K."/>
            <person name="Babar A."/>
            <person name="Rosenke K."/>
        </authorList>
    </citation>
    <scope>NUCLEOTIDE SEQUENCE</scope>
    <source>
        <strain evidence="1">86</strain>
    </source>
</reference>
<sequence>MLPYPYFSNRQNFLLFITRGSSVAKKHQKNKKKDQKKTIISFTRGAVPAHFLYTVYAMCGMTGEAKVAAIIPHRRHCIPPAGI</sequence>
<dbReference type="EMBL" id="FLUQ01000001">
    <property type="protein sequence ID" value="SBV99562.1"/>
    <property type="molecule type" value="Genomic_DNA"/>
</dbReference>
<dbReference type="AlphaFoldDB" id="A0A212JJH2"/>
<evidence type="ECO:0000313" key="1">
    <source>
        <dbReference type="EMBL" id="SBV99562.1"/>
    </source>
</evidence>
<name>A0A212JJH2_9DELT</name>